<dbReference type="InterPro" id="IPR009045">
    <property type="entry name" value="Zn_M74/Hedgehog-like"/>
</dbReference>
<protein>
    <recommendedName>
        <fullName evidence="1">Peptidase M15C domain-containing protein</fullName>
    </recommendedName>
</protein>
<feature type="domain" description="Peptidase M15C" evidence="1">
    <location>
        <begin position="30"/>
        <end position="88"/>
    </location>
</feature>
<organism evidence="2 3">
    <name type="scientific">Candidatus Roizmanbacteria bacterium CG_4_10_14_0_8_um_filter_39_9</name>
    <dbReference type="NCBI Taxonomy" id="1974829"/>
    <lineage>
        <taxon>Bacteria</taxon>
        <taxon>Candidatus Roizmaniibacteriota</taxon>
    </lineage>
</organism>
<dbReference type="Gene3D" id="3.30.1380.10">
    <property type="match status" value="1"/>
</dbReference>
<dbReference type="AlphaFoldDB" id="A0A2M7QEH9"/>
<reference evidence="3" key="1">
    <citation type="submission" date="2017-09" db="EMBL/GenBank/DDBJ databases">
        <title>Depth-based differentiation of microbial function through sediment-hosted aquifers and enrichment of novel symbionts in the deep terrestrial subsurface.</title>
        <authorList>
            <person name="Probst A.J."/>
            <person name="Ladd B."/>
            <person name="Jarett J.K."/>
            <person name="Geller-Mcgrath D.E."/>
            <person name="Sieber C.M.K."/>
            <person name="Emerson J.B."/>
            <person name="Anantharaman K."/>
            <person name="Thomas B.C."/>
            <person name="Malmstrom R."/>
            <person name="Stieglmeier M."/>
            <person name="Klingl A."/>
            <person name="Woyke T."/>
            <person name="Ryan C.M."/>
            <person name="Banfield J.F."/>
        </authorList>
    </citation>
    <scope>NUCLEOTIDE SEQUENCE [LARGE SCALE GENOMIC DNA]</scope>
</reference>
<gene>
    <name evidence="2" type="ORF">COY90_01555</name>
</gene>
<dbReference type="InterPro" id="IPR039561">
    <property type="entry name" value="Peptidase_M15C"/>
</dbReference>
<dbReference type="SUPFAM" id="SSF55166">
    <property type="entry name" value="Hedgehog/DD-peptidase"/>
    <property type="match status" value="1"/>
</dbReference>
<dbReference type="GO" id="GO:0008233">
    <property type="term" value="F:peptidase activity"/>
    <property type="evidence" value="ECO:0007669"/>
    <property type="project" value="InterPro"/>
</dbReference>
<sequence length="96" mass="10932">MCKKNVGAYVFRCNVNASSSKDICSPLCKLSPHAFGIAVDINYDENCNGRTTFDTPKEISDTFELYGFRWGGHYPLIDSYIDPMHFEYMMQLCEGI</sequence>
<dbReference type="Pfam" id="PF13539">
    <property type="entry name" value="Peptidase_M15_4"/>
    <property type="match status" value="1"/>
</dbReference>
<dbReference type="Proteomes" id="UP000230108">
    <property type="component" value="Unassembled WGS sequence"/>
</dbReference>
<evidence type="ECO:0000313" key="2">
    <source>
        <dbReference type="EMBL" id="PIY69273.1"/>
    </source>
</evidence>
<accession>A0A2M7QEH9</accession>
<comment type="caution">
    <text evidence="2">The sequence shown here is derived from an EMBL/GenBank/DDBJ whole genome shotgun (WGS) entry which is preliminary data.</text>
</comment>
<evidence type="ECO:0000313" key="3">
    <source>
        <dbReference type="Proteomes" id="UP000230108"/>
    </source>
</evidence>
<evidence type="ECO:0000259" key="1">
    <source>
        <dbReference type="Pfam" id="PF13539"/>
    </source>
</evidence>
<dbReference type="EMBL" id="PFLF01000038">
    <property type="protein sequence ID" value="PIY69273.1"/>
    <property type="molecule type" value="Genomic_DNA"/>
</dbReference>
<name>A0A2M7QEH9_9BACT</name>
<proteinExistence type="predicted"/>